<dbReference type="Proteomes" id="UP000324832">
    <property type="component" value="Unassembled WGS sequence"/>
</dbReference>
<proteinExistence type="predicted"/>
<name>A0A5E4Q9Q6_9NEOP</name>
<keyword evidence="3" id="KW-1185">Reference proteome</keyword>
<feature type="compositionally biased region" description="Polar residues" evidence="1">
    <location>
        <begin position="37"/>
        <end position="55"/>
    </location>
</feature>
<feature type="compositionally biased region" description="Low complexity" evidence="1">
    <location>
        <begin position="24"/>
        <end position="36"/>
    </location>
</feature>
<evidence type="ECO:0000256" key="1">
    <source>
        <dbReference type="SAM" id="MobiDB-lite"/>
    </source>
</evidence>
<feature type="region of interest" description="Disordered" evidence="1">
    <location>
        <begin position="16"/>
        <end position="55"/>
    </location>
</feature>
<dbReference type="EMBL" id="FZQP02001981">
    <property type="protein sequence ID" value="VVC94379.1"/>
    <property type="molecule type" value="Genomic_DNA"/>
</dbReference>
<accession>A0A5E4Q9Q6</accession>
<reference evidence="2 3" key="1">
    <citation type="submission" date="2017-07" db="EMBL/GenBank/DDBJ databases">
        <authorList>
            <person name="Talla V."/>
            <person name="Backstrom N."/>
        </authorList>
    </citation>
    <scope>NUCLEOTIDE SEQUENCE [LARGE SCALE GENOMIC DNA]</scope>
</reference>
<protein>
    <submittedName>
        <fullName evidence="2">Uncharacterized protein</fullName>
    </submittedName>
</protein>
<sequence length="85" mass="9204">MEDVFSKDLNKIFFENIPGLTNEDTASQDSSSATSSHPNINQEVLANTSNDQQAPLTVTTTATGNTARAKKRTKEIFQAVSDLNS</sequence>
<evidence type="ECO:0000313" key="3">
    <source>
        <dbReference type="Proteomes" id="UP000324832"/>
    </source>
</evidence>
<gene>
    <name evidence="2" type="ORF">LSINAPIS_LOCUS6349</name>
</gene>
<evidence type="ECO:0000313" key="2">
    <source>
        <dbReference type="EMBL" id="VVC94379.1"/>
    </source>
</evidence>
<organism evidence="2 3">
    <name type="scientific">Leptidea sinapis</name>
    <dbReference type="NCBI Taxonomy" id="189913"/>
    <lineage>
        <taxon>Eukaryota</taxon>
        <taxon>Metazoa</taxon>
        <taxon>Ecdysozoa</taxon>
        <taxon>Arthropoda</taxon>
        <taxon>Hexapoda</taxon>
        <taxon>Insecta</taxon>
        <taxon>Pterygota</taxon>
        <taxon>Neoptera</taxon>
        <taxon>Endopterygota</taxon>
        <taxon>Lepidoptera</taxon>
        <taxon>Glossata</taxon>
        <taxon>Ditrysia</taxon>
        <taxon>Papilionoidea</taxon>
        <taxon>Pieridae</taxon>
        <taxon>Dismorphiinae</taxon>
        <taxon>Leptidea</taxon>
    </lineage>
</organism>
<dbReference type="AlphaFoldDB" id="A0A5E4Q9Q6"/>